<dbReference type="PANTHER" id="PTHR30036">
    <property type="entry name" value="D-XYLOSE-BINDING PERIPLASMIC PROTEIN"/>
    <property type="match status" value="1"/>
</dbReference>
<dbReference type="GO" id="GO:0030288">
    <property type="term" value="C:outer membrane-bounded periplasmic space"/>
    <property type="evidence" value="ECO:0007669"/>
    <property type="project" value="TreeGrafter"/>
</dbReference>
<evidence type="ECO:0000256" key="8">
    <source>
        <dbReference type="ARBA" id="ARBA00034323"/>
    </source>
</evidence>
<proteinExistence type="predicted"/>
<feature type="domain" description="Periplasmic binding protein" evidence="12">
    <location>
        <begin position="62"/>
        <end position="339"/>
    </location>
</feature>
<evidence type="ECO:0000256" key="1">
    <source>
        <dbReference type="ARBA" id="ARBA00004196"/>
    </source>
</evidence>
<dbReference type="GO" id="GO:0046872">
    <property type="term" value="F:metal ion binding"/>
    <property type="evidence" value="ECO:0007669"/>
    <property type="project" value="UniProtKB-KW"/>
</dbReference>
<organism evidence="13 14">
    <name type="scientific">Kineothrix alysoides</name>
    <dbReference type="NCBI Taxonomy" id="1469948"/>
    <lineage>
        <taxon>Bacteria</taxon>
        <taxon>Bacillati</taxon>
        <taxon>Bacillota</taxon>
        <taxon>Clostridia</taxon>
        <taxon>Lachnospirales</taxon>
        <taxon>Lachnospiraceae</taxon>
        <taxon>Kineothrix</taxon>
    </lineage>
</organism>
<comment type="caution">
    <text evidence="13">The sequence shown here is derived from an EMBL/GenBank/DDBJ whole genome shotgun (WGS) entry which is preliminary data.</text>
</comment>
<dbReference type="Gene3D" id="3.40.50.2300">
    <property type="match status" value="2"/>
</dbReference>
<evidence type="ECO:0000256" key="9">
    <source>
        <dbReference type="ARBA" id="ARBA00034344"/>
    </source>
</evidence>
<dbReference type="InterPro" id="IPR025997">
    <property type="entry name" value="SBP_2_dom"/>
</dbReference>
<dbReference type="SUPFAM" id="SSF53822">
    <property type="entry name" value="Periplasmic binding protein-like I"/>
    <property type="match status" value="1"/>
</dbReference>
<evidence type="ECO:0000256" key="3">
    <source>
        <dbReference type="ARBA" id="ARBA00022597"/>
    </source>
</evidence>
<evidence type="ECO:0000256" key="4">
    <source>
        <dbReference type="ARBA" id="ARBA00022723"/>
    </source>
</evidence>
<dbReference type="CDD" id="cd01539">
    <property type="entry name" value="PBP1_GGBP"/>
    <property type="match status" value="1"/>
</dbReference>
<evidence type="ECO:0000256" key="5">
    <source>
        <dbReference type="ARBA" id="ARBA00022729"/>
    </source>
</evidence>
<dbReference type="InterPro" id="IPR044085">
    <property type="entry name" value="MglB-like_PBP1"/>
</dbReference>
<evidence type="ECO:0000256" key="2">
    <source>
        <dbReference type="ARBA" id="ARBA00022448"/>
    </source>
</evidence>
<accession>A0A4R1QTQ9</accession>
<evidence type="ECO:0000256" key="11">
    <source>
        <dbReference type="SAM" id="SignalP"/>
    </source>
</evidence>
<evidence type="ECO:0000313" key="13">
    <source>
        <dbReference type="EMBL" id="TCL57316.1"/>
    </source>
</evidence>
<sequence>MKKRMVSVLLAAVMTLSLMGCGAKEAAKEAPAAETPVEEAAAGEAEAEAPAPETASDVKATVIWRAFDDQFQSGFRIIMQNEEKKAGGISLDMQDAANDVSTAISKLEAALTKGTDVVAICAPDRESTETMAQKTSEEGVPAVFFNMEPMETTMQTYDNIYYVGAQAKESGEMCAQALINYWNSNKEIADKNDDGVLQLVILQGEIGQQDVVLRTQAYEETLKAQGIDYEVLAMDTANWDQAQALDKMNAWITAYGIDGIEGVLCNNDNMAMGAMQACINNGYNSGDAEKFVPIVGIDANIDALEAMKAGSLLGTVLNDRLSQSNAIINVIKAAKEGKEVTEEVVGVDCTVDGKYVWVPYVIVDSSNLDATLELMSSISQ</sequence>
<keyword evidence="4" id="KW-0479">Metal-binding</keyword>
<keyword evidence="5 11" id="KW-0732">Signal</keyword>
<keyword evidence="3" id="KW-0762">Sugar transport</keyword>
<keyword evidence="14" id="KW-1185">Reference proteome</keyword>
<keyword evidence="2" id="KW-0813">Transport</keyword>
<dbReference type="RefSeq" id="WP_031391680.1">
    <property type="nucleotide sequence ID" value="NZ_JPNB01000002.1"/>
</dbReference>
<dbReference type="PANTHER" id="PTHR30036:SF2">
    <property type="entry name" value="D-GALACTOSE_METHYL-GALACTOSIDE BINDING PERIPLASMIC PROTEIN MGLB"/>
    <property type="match status" value="1"/>
</dbReference>
<evidence type="ECO:0000256" key="7">
    <source>
        <dbReference type="ARBA" id="ARBA00022837"/>
    </source>
</evidence>
<keyword evidence="7" id="KW-0106">Calcium</keyword>
<feature type="signal peptide" evidence="11">
    <location>
        <begin position="1"/>
        <end position="26"/>
    </location>
</feature>
<evidence type="ECO:0000313" key="14">
    <source>
        <dbReference type="Proteomes" id="UP000295718"/>
    </source>
</evidence>
<dbReference type="InterPro" id="IPR050555">
    <property type="entry name" value="Bact_Solute-Bind_Prot2"/>
</dbReference>
<comment type="subcellular location">
    <subcellularLocation>
        <location evidence="1">Cell envelope</location>
    </subcellularLocation>
</comment>
<dbReference type="EMBL" id="SLUO01000009">
    <property type="protein sequence ID" value="TCL57316.1"/>
    <property type="molecule type" value="Genomic_DNA"/>
</dbReference>
<dbReference type="Proteomes" id="UP000295718">
    <property type="component" value="Unassembled WGS sequence"/>
</dbReference>
<name>A0A4R1QTQ9_9FIRM</name>
<protein>
    <recommendedName>
        <fullName evidence="9">D-galactose/methyl-galactoside binding periplasmic protein MglB</fullName>
    </recommendedName>
</protein>
<keyword evidence="6" id="KW-0574">Periplasm</keyword>
<dbReference type="Pfam" id="PF13407">
    <property type="entry name" value="Peripla_BP_4"/>
    <property type="match status" value="1"/>
</dbReference>
<feature type="chain" id="PRO_5020418929" description="D-galactose/methyl-galactoside binding periplasmic protein MglB" evidence="11">
    <location>
        <begin position="27"/>
        <end position="380"/>
    </location>
</feature>
<evidence type="ECO:0000259" key="12">
    <source>
        <dbReference type="Pfam" id="PF13407"/>
    </source>
</evidence>
<gene>
    <name evidence="13" type="ORF">EDD76_109179</name>
</gene>
<comment type="subunit">
    <text evidence="8">The ABC transporter complex is composed of one ATP-binding protein (MglA), two transmembrane proteins (MglC) and a solute-binding protein (MglB).</text>
</comment>
<evidence type="ECO:0000256" key="10">
    <source>
        <dbReference type="SAM" id="MobiDB-lite"/>
    </source>
</evidence>
<dbReference type="OrthoDB" id="9769193at2"/>
<dbReference type="PROSITE" id="PS51257">
    <property type="entry name" value="PROKAR_LIPOPROTEIN"/>
    <property type="match status" value="1"/>
</dbReference>
<dbReference type="InterPro" id="IPR028082">
    <property type="entry name" value="Peripla_BP_I"/>
</dbReference>
<dbReference type="STRING" id="1469948.GCA_000732725_03036"/>
<feature type="region of interest" description="Disordered" evidence="10">
    <location>
        <begin position="30"/>
        <end position="55"/>
    </location>
</feature>
<dbReference type="AlphaFoldDB" id="A0A4R1QTQ9"/>
<dbReference type="GO" id="GO:0030246">
    <property type="term" value="F:carbohydrate binding"/>
    <property type="evidence" value="ECO:0007669"/>
    <property type="project" value="InterPro"/>
</dbReference>
<evidence type="ECO:0000256" key="6">
    <source>
        <dbReference type="ARBA" id="ARBA00022764"/>
    </source>
</evidence>
<reference evidence="13 14" key="1">
    <citation type="submission" date="2019-03" db="EMBL/GenBank/DDBJ databases">
        <title>Genomic Encyclopedia of Type Strains, Phase IV (KMG-IV): sequencing the most valuable type-strain genomes for metagenomic binning, comparative biology and taxonomic classification.</title>
        <authorList>
            <person name="Goeker M."/>
        </authorList>
    </citation>
    <scope>NUCLEOTIDE SEQUENCE [LARGE SCALE GENOMIC DNA]</scope>
    <source>
        <strain evidence="13 14">DSM 100556</strain>
    </source>
</reference>